<comment type="caution">
    <text evidence="2">The sequence shown here is derived from an EMBL/GenBank/DDBJ whole genome shotgun (WGS) entry which is preliminary data.</text>
</comment>
<name>A0A9X3D0K3_9ACTN</name>
<evidence type="ECO:0000313" key="3">
    <source>
        <dbReference type="Proteomes" id="UP001143347"/>
    </source>
</evidence>
<evidence type="ECO:0000256" key="1">
    <source>
        <dbReference type="SAM" id="MobiDB-lite"/>
    </source>
</evidence>
<feature type="region of interest" description="Disordered" evidence="1">
    <location>
        <begin position="83"/>
        <end position="104"/>
    </location>
</feature>
<dbReference type="Proteomes" id="UP001143347">
    <property type="component" value="Unassembled WGS sequence"/>
</dbReference>
<protein>
    <submittedName>
        <fullName evidence="2">Uncharacterized protein</fullName>
    </submittedName>
</protein>
<proteinExistence type="predicted"/>
<gene>
    <name evidence="2" type="ORF">OSB52_00895</name>
</gene>
<dbReference type="AlphaFoldDB" id="A0A9X3D0K3"/>
<keyword evidence="3" id="KW-1185">Reference proteome</keyword>
<evidence type="ECO:0000313" key="2">
    <source>
        <dbReference type="EMBL" id="MCX2962643.1"/>
    </source>
</evidence>
<dbReference type="EMBL" id="JAPKFM010000001">
    <property type="protein sequence ID" value="MCX2962643.1"/>
    <property type="molecule type" value="Genomic_DNA"/>
</dbReference>
<dbReference type="Gene3D" id="3.40.960.10">
    <property type="entry name" value="VSR Endonuclease"/>
    <property type="match status" value="1"/>
</dbReference>
<reference evidence="2" key="1">
    <citation type="submission" date="2022-10" db="EMBL/GenBank/DDBJ databases">
        <title>WGS of marine actinomycetes from Thailand.</title>
        <authorList>
            <person name="Thawai C."/>
        </authorList>
    </citation>
    <scope>NUCLEOTIDE SEQUENCE</scope>
    <source>
        <strain evidence="2">SW21</strain>
    </source>
</reference>
<accession>A0A9X3D0K3</accession>
<sequence>MHTYADEHNGHRGIRQLRLLIPLIDGLSESPPESWLRLLTIRADLPTPELQIRVADKTGRIYARIDLGYEKYQIAIEYDGEDFHSTPEQRAHDAARDAQLDDDG</sequence>
<organism evidence="2 3">
    <name type="scientific">Gordonia aquimaris</name>
    <dbReference type="NCBI Taxonomy" id="2984863"/>
    <lineage>
        <taxon>Bacteria</taxon>
        <taxon>Bacillati</taxon>
        <taxon>Actinomycetota</taxon>
        <taxon>Actinomycetes</taxon>
        <taxon>Mycobacteriales</taxon>
        <taxon>Gordoniaceae</taxon>
        <taxon>Gordonia</taxon>
    </lineage>
</organism>
<dbReference type="RefSeq" id="WP_266059689.1">
    <property type="nucleotide sequence ID" value="NZ_JAPKFM010000001.1"/>
</dbReference>